<keyword evidence="3" id="KW-1185">Reference proteome</keyword>
<keyword evidence="1" id="KW-1133">Transmembrane helix</keyword>
<dbReference type="EMBL" id="CACSIO010000016">
    <property type="protein sequence ID" value="CAA0113353.1"/>
    <property type="molecule type" value="Genomic_DNA"/>
</dbReference>
<protein>
    <submittedName>
        <fullName evidence="2">Uncharacterized protein</fullName>
    </submittedName>
</protein>
<feature type="transmembrane region" description="Helical" evidence="1">
    <location>
        <begin position="41"/>
        <end position="57"/>
    </location>
</feature>
<gene>
    <name evidence="2" type="ORF">OPDIPICF_04717</name>
</gene>
<reference evidence="2 3" key="1">
    <citation type="submission" date="2019-11" db="EMBL/GenBank/DDBJ databases">
        <authorList>
            <person name="Holert J."/>
        </authorList>
    </citation>
    <scope>NUCLEOTIDE SEQUENCE [LARGE SCALE GENOMIC DNA]</scope>
    <source>
        <strain evidence="2">SB11_3</strain>
    </source>
</reference>
<sequence length="172" mass="19663">MEAFLKDTIPGIVLLGAFGSFLAAGAIWSAKKLISIFVPRLYQYAVRLFVRCLIFLMKSGMKSQAELYLENNQNKLDAYHSCQKSKITIFMTFSTWVFIWLLFRINIQDLAPFSVEAVSYISLIFLLQGFAFSAYLSLMVPLMVNLDRIFEEVIDALEPKDRAAFEAYKANK</sequence>
<name>A0A5S9Q8H7_9GAMM</name>
<organism evidence="2 3">
    <name type="scientific">BD1-7 clade bacterium</name>
    <dbReference type="NCBI Taxonomy" id="2029982"/>
    <lineage>
        <taxon>Bacteria</taxon>
        <taxon>Pseudomonadati</taxon>
        <taxon>Pseudomonadota</taxon>
        <taxon>Gammaproteobacteria</taxon>
        <taxon>Cellvibrionales</taxon>
        <taxon>Spongiibacteraceae</taxon>
        <taxon>BD1-7 clade</taxon>
    </lineage>
</organism>
<feature type="transmembrane region" description="Helical" evidence="1">
    <location>
        <begin position="87"/>
        <end position="105"/>
    </location>
</feature>
<dbReference type="Proteomes" id="UP000441399">
    <property type="component" value="Unassembled WGS sequence"/>
</dbReference>
<accession>A0A5S9Q8H7</accession>
<feature type="transmembrane region" description="Helical" evidence="1">
    <location>
        <begin position="117"/>
        <end position="138"/>
    </location>
</feature>
<evidence type="ECO:0000256" key="1">
    <source>
        <dbReference type="SAM" id="Phobius"/>
    </source>
</evidence>
<evidence type="ECO:0000313" key="3">
    <source>
        <dbReference type="Proteomes" id="UP000441399"/>
    </source>
</evidence>
<feature type="transmembrane region" description="Helical" evidence="1">
    <location>
        <begin position="12"/>
        <end position="29"/>
    </location>
</feature>
<keyword evidence="1" id="KW-0812">Transmembrane</keyword>
<proteinExistence type="predicted"/>
<dbReference type="AlphaFoldDB" id="A0A5S9Q8H7"/>
<keyword evidence="1" id="KW-0472">Membrane</keyword>
<evidence type="ECO:0000313" key="2">
    <source>
        <dbReference type="EMBL" id="CAA0113353.1"/>
    </source>
</evidence>